<dbReference type="InterPro" id="IPR015345">
    <property type="entry name" value="Cytokinin_DH_FAD/cytokin-bd"/>
</dbReference>
<proteinExistence type="inferred from homology"/>
<dbReference type="Pfam" id="PF01565">
    <property type="entry name" value="FAD_binding_4"/>
    <property type="match status" value="1"/>
</dbReference>
<dbReference type="EMBL" id="CP114040">
    <property type="protein sequence ID" value="WAS97244.1"/>
    <property type="molecule type" value="Genomic_DNA"/>
</dbReference>
<dbReference type="InterPro" id="IPR006094">
    <property type="entry name" value="Oxid_FAD_bind_N"/>
</dbReference>
<evidence type="ECO:0000256" key="1">
    <source>
        <dbReference type="ARBA" id="ARBA00001974"/>
    </source>
</evidence>
<protein>
    <submittedName>
        <fullName evidence="7">FAD-binding protein</fullName>
    </submittedName>
</protein>
<dbReference type="SUPFAM" id="SSF55103">
    <property type="entry name" value="FAD-linked oxidases, C-terminal domain"/>
    <property type="match status" value="1"/>
</dbReference>
<dbReference type="InterPro" id="IPR036318">
    <property type="entry name" value="FAD-bd_PCMH-like_sf"/>
</dbReference>
<evidence type="ECO:0000259" key="6">
    <source>
        <dbReference type="PROSITE" id="PS51387"/>
    </source>
</evidence>
<dbReference type="Gene3D" id="3.30.465.10">
    <property type="match status" value="1"/>
</dbReference>
<evidence type="ECO:0000313" key="8">
    <source>
        <dbReference type="Proteomes" id="UP001164459"/>
    </source>
</evidence>
<dbReference type="SUPFAM" id="SSF56176">
    <property type="entry name" value="FAD-binding/transporter-associated domain-like"/>
    <property type="match status" value="1"/>
</dbReference>
<evidence type="ECO:0000256" key="3">
    <source>
        <dbReference type="ARBA" id="ARBA00022630"/>
    </source>
</evidence>
<comment type="similarity">
    <text evidence="2">Belongs to the oxygen-dependent FAD-linked oxidoreductase family.</text>
</comment>
<dbReference type="Gene3D" id="3.40.462.10">
    <property type="entry name" value="FAD-linked oxidases, C-terminal domain"/>
    <property type="match status" value="1"/>
</dbReference>
<dbReference type="Gene3D" id="3.30.43.10">
    <property type="entry name" value="Uridine Diphospho-n-acetylenolpyruvylglucosamine Reductase, domain 2"/>
    <property type="match status" value="1"/>
</dbReference>
<dbReference type="PROSITE" id="PS51387">
    <property type="entry name" value="FAD_PCMH"/>
    <property type="match status" value="1"/>
</dbReference>
<dbReference type="InterPro" id="IPR006311">
    <property type="entry name" value="TAT_signal"/>
</dbReference>
<accession>A0ABY7HD95</accession>
<dbReference type="Pfam" id="PF09265">
    <property type="entry name" value="Cytokin-bind"/>
    <property type="match status" value="1"/>
</dbReference>
<dbReference type="InterPro" id="IPR050432">
    <property type="entry name" value="FAD-linked_Oxidoreductases_BP"/>
</dbReference>
<dbReference type="Proteomes" id="UP001164459">
    <property type="component" value="Chromosome"/>
</dbReference>
<sequence>MDLSSLEEFFQMTIHSTRRAFLRGGAAAVPVLAFSPSAQAWLSCSDEAADAIEIPGLDGELLTAPADRAAAADDWGHIVSETPLAVLVPASIDDIRKAVKFCKKHCIKVGPMSMVGNSHSTQGQSQAKCGLVIDMSGLSEIHAINAGDAVVDAGVRWFELLQQTLPLGKSPPVLTDHIDLSVGGTLSVGGIGGQTPQHGLQADNALELWVVTGDGDLEVCSPSHNAILFNSVRGGLGQFGIIVKARVKLIAVKPLARHYTAVYADVATLLADQVALMNEGRFDYVEGLGFPQPDDSYVITIECVKYFDAGSPPDDAAMLAGLNFIPGTEAVDTLPLYDFYDRLAPIVAFTKITGEWYLPHPLTDFFLPLSEAADFIESTLAETPAIDIGYGPVLIYPFPKAKVTAPFIPLPKEPVTVLFSLLRWASSADPAVAADLVAKNRAVYEGVREIGGKRYSIGSVELSFADWILHYGTRWPQFLARKLIFDPKNTLTPGQGIFPW</sequence>
<dbReference type="PROSITE" id="PS51318">
    <property type="entry name" value="TAT"/>
    <property type="match status" value="1"/>
</dbReference>
<dbReference type="InterPro" id="IPR016169">
    <property type="entry name" value="FAD-bd_PCMH_sub2"/>
</dbReference>
<keyword evidence="3" id="KW-0285">Flavoprotein</keyword>
<evidence type="ECO:0000256" key="4">
    <source>
        <dbReference type="ARBA" id="ARBA00022827"/>
    </source>
</evidence>
<dbReference type="InterPro" id="IPR016166">
    <property type="entry name" value="FAD-bd_PCMH"/>
</dbReference>
<evidence type="ECO:0000256" key="5">
    <source>
        <dbReference type="ARBA" id="ARBA00023002"/>
    </source>
</evidence>
<reference evidence="7" key="1">
    <citation type="submission" date="2022-11" db="EMBL/GenBank/DDBJ databases">
        <title>Minimal conservation of predation-associated metabolite biosynthetic gene clusters underscores biosynthetic potential of Myxococcota including descriptions for ten novel species: Archangium lansinium sp. nov., Myxococcus landrumus sp. nov., Nannocystis bai.</title>
        <authorList>
            <person name="Ahearne A."/>
            <person name="Stevens C."/>
            <person name="Dowd S."/>
        </authorList>
    </citation>
    <scope>NUCLEOTIDE SEQUENCE</scope>
    <source>
        <strain evidence="7">Fl3</strain>
    </source>
</reference>
<evidence type="ECO:0000256" key="2">
    <source>
        <dbReference type="ARBA" id="ARBA00005466"/>
    </source>
</evidence>
<organism evidence="7 8">
    <name type="scientific">Nannocystis punicea</name>
    <dbReference type="NCBI Taxonomy" id="2995304"/>
    <lineage>
        <taxon>Bacteria</taxon>
        <taxon>Pseudomonadati</taxon>
        <taxon>Myxococcota</taxon>
        <taxon>Polyangia</taxon>
        <taxon>Nannocystales</taxon>
        <taxon>Nannocystaceae</taxon>
        <taxon>Nannocystis</taxon>
    </lineage>
</organism>
<dbReference type="PANTHER" id="PTHR13878:SF53">
    <property type="entry name" value="CYTOKININ DEHYDROGENASE 6"/>
    <property type="match status" value="1"/>
</dbReference>
<dbReference type="InterPro" id="IPR016167">
    <property type="entry name" value="FAD-bd_PCMH_sub1"/>
</dbReference>
<keyword evidence="8" id="KW-1185">Reference proteome</keyword>
<gene>
    <name evidence="7" type="ORF">O0S08_13940</name>
</gene>
<name>A0ABY7HD95_9BACT</name>
<feature type="domain" description="FAD-binding PCMH-type" evidence="6">
    <location>
        <begin position="79"/>
        <end position="252"/>
    </location>
</feature>
<dbReference type="PANTHER" id="PTHR13878">
    <property type="entry name" value="GULONOLACTONE OXIDASE"/>
    <property type="match status" value="1"/>
</dbReference>
<evidence type="ECO:0000313" key="7">
    <source>
        <dbReference type="EMBL" id="WAS97244.1"/>
    </source>
</evidence>
<dbReference type="RefSeq" id="WP_269039607.1">
    <property type="nucleotide sequence ID" value="NZ_CP114040.1"/>
</dbReference>
<keyword evidence="5" id="KW-0560">Oxidoreductase</keyword>
<dbReference type="InterPro" id="IPR016170">
    <property type="entry name" value="Cytok_DH_C_sf"/>
</dbReference>
<comment type="cofactor">
    <cofactor evidence="1">
        <name>FAD</name>
        <dbReference type="ChEBI" id="CHEBI:57692"/>
    </cofactor>
</comment>
<keyword evidence="4" id="KW-0274">FAD</keyword>
<dbReference type="InterPro" id="IPR016164">
    <property type="entry name" value="FAD-linked_Oxase-like_C"/>
</dbReference>